<reference evidence="2" key="2">
    <citation type="submission" date="2017-06" db="EMBL/GenBank/DDBJ databases">
        <title>WGS assembly of Brachypodium distachyon.</title>
        <authorList>
            <consortium name="The International Brachypodium Initiative"/>
            <person name="Lucas S."/>
            <person name="Harmon-Smith M."/>
            <person name="Lail K."/>
            <person name="Tice H."/>
            <person name="Grimwood J."/>
            <person name="Bruce D."/>
            <person name="Barry K."/>
            <person name="Shu S."/>
            <person name="Lindquist E."/>
            <person name="Wang M."/>
            <person name="Pitluck S."/>
            <person name="Vogel J.P."/>
            <person name="Garvin D.F."/>
            <person name="Mockler T.C."/>
            <person name="Schmutz J."/>
            <person name="Rokhsar D."/>
            <person name="Bevan M.W."/>
        </authorList>
    </citation>
    <scope>NUCLEOTIDE SEQUENCE</scope>
    <source>
        <strain evidence="2">Bd21</strain>
    </source>
</reference>
<dbReference type="EMBL" id="CM000880">
    <property type="protein sequence ID" value="KQK13121.1"/>
    <property type="molecule type" value="Genomic_DNA"/>
</dbReference>
<dbReference type="KEGG" id="bdi:100820846"/>
<dbReference type="RefSeq" id="XP_010229670.1">
    <property type="nucleotide sequence ID" value="XM_010231368.3"/>
</dbReference>
<feature type="region of interest" description="Disordered" evidence="1">
    <location>
        <begin position="903"/>
        <end position="922"/>
    </location>
</feature>
<sequence length="1023" mass="112018">MQSQSSSRVKMLAKVDGSGAIDYSVDPSTFGFPQDANQEFFNRALQYDYSVSRQGFEDKGFLPSLPDHVVNSTSSALGEYQQLDDFLRHLEPIESDGQRVQNNNGNIAHFSRASNTSCLDHVEDITSYDVDCRDDRAISFGSSCSTGIASYPYINLLQSNNCIADTEDGTWAALMQMQEALEASNEECSDLTFNNTELSGGSTMQHQVVWDNGCLTSPSFTSNFLPFPGEAEATVTNTRNICHLQNLVDMPHDNEQDISSFELKVPEPKGTTTSNVCERRDEMHSAQWGAYPGHNESSVLMPVAQDRQNSISHQQLSVSVNGVDGSVDNDMKKLHGIYECEEQMEIDSLLNSFGASSDTFSQAYEIFQKGETLSDVDKKVKLEESSSATCVSDTVSYTTQAGAAESALSNGSSCAQQYQSTSQSCGLFSSESQWKTMAGSAFPLWGCQNGVNEYNSLHTLETNHKDHLLYSGHTSVQQQQSESKTTKLELIDNAGSPYQEFTTGVDGPFCAKRGTVSVWAAHPSIMENCSSRVHSTHTEPSDMQLPVTPTAHIQVQLPAPSLSMESNSSLIGGTELKKVNQCHPDVQLPMTQTSHVQLPAQSFSKDPNSSSIEITELKKVEQHHPDTQLPITQISHVQLPSPSSSKDPNSALTGRTGLKKFQHHSDMQFSMTQTNHVQLPVPSLSKDPNSALIEGTELKKVEQHHLDMQLPMTHTSHAQLPAPSLSKDPNPAFIGGTKLKNVEQLDNYSHVGSDQQIILLSASKPSCSSGSPIKKFDDMVDSRPKKRKRPAANLLVQHAQVMSGCGSKPCKRTPELDLARATRTSVKKVDGENATMQHSTFISRAQERLVLTTSLIQHVLPVLPARLLASNVTNPSETIVYHISKLAVSDILDPVLSFGSDPNNFTRSEKMPPSETSTSGKEGSKILSEVLATFVTRYGKLESSLSRVEKALTFQDFAFELREIDRWSILNHLVKFGEYKTLQAGGCSNPGPDPSSTIIRKHVRVAATAPLCLPDGVRCRVLK</sequence>
<evidence type="ECO:0000313" key="2">
    <source>
        <dbReference type="EMBL" id="KQK13121.1"/>
    </source>
</evidence>
<evidence type="ECO:0000313" key="3">
    <source>
        <dbReference type="EnsemblPlants" id="KQK13121"/>
    </source>
</evidence>
<name>A0A0Q3KPT4_BRADI</name>
<reference evidence="2 3" key="1">
    <citation type="journal article" date="2010" name="Nature">
        <title>Genome sequencing and analysis of the model grass Brachypodium distachyon.</title>
        <authorList>
            <consortium name="International Brachypodium Initiative"/>
        </authorList>
    </citation>
    <scope>NUCLEOTIDE SEQUENCE [LARGE SCALE GENOMIC DNA]</scope>
    <source>
        <strain evidence="2">Bd21</strain>
        <strain evidence="3">cv. Bd21</strain>
    </source>
</reference>
<proteinExistence type="predicted"/>
<evidence type="ECO:0000313" key="4">
    <source>
        <dbReference type="Proteomes" id="UP000008810"/>
    </source>
</evidence>
<dbReference type="GeneID" id="100820846"/>
<dbReference type="Proteomes" id="UP000008810">
    <property type="component" value="Chromosome 1"/>
</dbReference>
<dbReference type="AlphaFoldDB" id="A0A0Q3KPT4"/>
<gene>
    <name evidence="3" type="primary">LOC100820846</name>
    <name evidence="2" type="ORF">BRADI_1g08210v3</name>
</gene>
<dbReference type="EnsemblPlants" id="KQK13121">
    <property type="protein sequence ID" value="KQK13121"/>
    <property type="gene ID" value="BRADI_1g08210v3"/>
</dbReference>
<dbReference type="OrthoDB" id="1926238at2759"/>
<keyword evidence="4" id="KW-1185">Reference proteome</keyword>
<dbReference type="ExpressionAtlas" id="A0A0Q3KPT4">
    <property type="expression patterns" value="baseline and differential"/>
</dbReference>
<dbReference type="PANTHER" id="PTHR31267:SF3">
    <property type="entry name" value="OS03G0756700 PROTEIN"/>
    <property type="match status" value="1"/>
</dbReference>
<reference evidence="3" key="3">
    <citation type="submission" date="2018-08" db="UniProtKB">
        <authorList>
            <consortium name="EnsemblPlants"/>
        </authorList>
    </citation>
    <scope>IDENTIFICATION</scope>
    <source>
        <strain evidence="3">cv. Bd21</strain>
    </source>
</reference>
<accession>A0A0Q3KPT4</accession>
<evidence type="ECO:0000256" key="1">
    <source>
        <dbReference type="SAM" id="MobiDB-lite"/>
    </source>
</evidence>
<dbReference type="PANTHER" id="PTHR31267">
    <property type="entry name" value="DENTIN SIALOPHOSPHOPROTEIN-LIKE PROTEIN"/>
    <property type="match status" value="1"/>
</dbReference>
<organism evidence="2">
    <name type="scientific">Brachypodium distachyon</name>
    <name type="common">Purple false brome</name>
    <name type="synonym">Trachynia distachya</name>
    <dbReference type="NCBI Taxonomy" id="15368"/>
    <lineage>
        <taxon>Eukaryota</taxon>
        <taxon>Viridiplantae</taxon>
        <taxon>Streptophyta</taxon>
        <taxon>Embryophyta</taxon>
        <taxon>Tracheophyta</taxon>
        <taxon>Spermatophyta</taxon>
        <taxon>Magnoliopsida</taxon>
        <taxon>Liliopsida</taxon>
        <taxon>Poales</taxon>
        <taxon>Poaceae</taxon>
        <taxon>BOP clade</taxon>
        <taxon>Pooideae</taxon>
        <taxon>Stipodae</taxon>
        <taxon>Brachypodieae</taxon>
        <taxon>Brachypodium</taxon>
    </lineage>
</organism>
<dbReference type="Gramene" id="KQK13121">
    <property type="protein sequence ID" value="KQK13121"/>
    <property type="gene ID" value="BRADI_1g08210v3"/>
</dbReference>
<dbReference type="STRING" id="15368.A0A0Q3KPT4"/>
<protein>
    <submittedName>
        <fullName evidence="2 3">Uncharacterized protein</fullName>
    </submittedName>
</protein>